<proteinExistence type="predicted"/>
<dbReference type="Proteomes" id="UP000317663">
    <property type="component" value="Unassembled WGS sequence"/>
</dbReference>
<evidence type="ECO:0000313" key="2">
    <source>
        <dbReference type="Proteomes" id="UP000317663"/>
    </source>
</evidence>
<keyword evidence="2" id="KW-1185">Reference proteome</keyword>
<reference evidence="1 2" key="1">
    <citation type="journal article" date="2019" name="Environ. Microbiol.">
        <title>Species interactions and distinct microbial communities in high Arctic permafrost affected cryosols are associated with the CH4 and CO2 gas fluxes.</title>
        <authorList>
            <person name="Altshuler I."/>
            <person name="Hamel J."/>
            <person name="Turney S."/>
            <person name="Magnuson E."/>
            <person name="Levesque R."/>
            <person name="Greer C."/>
            <person name="Whyte L.G."/>
        </authorList>
    </citation>
    <scope>NUCLEOTIDE SEQUENCE [LARGE SCALE GENOMIC DNA]</scope>
    <source>
        <strain evidence="1 2">E4</strain>
    </source>
</reference>
<gene>
    <name evidence="1" type="ORF">EAH77_12910</name>
</gene>
<sequence>MSARVREQAGLVIIRNKVFHGGGGRRMSILRNRLKVHSKDQIRDLNGKIRPIFLSDTPQKAQQC</sequence>
<dbReference type="EMBL" id="RCZD01000006">
    <property type="protein sequence ID" value="TPG61535.1"/>
    <property type="molecule type" value="Genomic_DNA"/>
</dbReference>
<dbReference type="AlphaFoldDB" id="A0A502GI36"/>
<protein>
    <submittedName>
        <fullName evidence="1">Uncharacterized protein</fullName>
    </submittedName>
</protein>
<comment type="caution">
    <text evidence="1">The sequence shown here is derived from an EMBL/GenBank/DDBJ whole genome shotgun (WGS) entry which is preliminary data.</text>
</comment>
<organism evidence="1 2">
    <name type="scientific">Ewingella americana</name>
    <dbReference type="NCBI Taxonomy" id="41202"/>
    <lineage>
        <taxon>Bacteria</taxon>
        <taxon>Pseudomonadati</taxon>
        <taxon>Pseudomonadota</taxon>
        <taxon>Gammaproteobacteria</taxon>
        <taxon>Enterobacterales</taxon>
        <taxon>Yersiniaceae</taxon>
        <taxon>Ewingella</taxon>
    </lineage>
</organism>
<name>A0A502GI36_9GAMM</name>
<evidence type="ECO:0000313" key="1">
    <source>
        <dbReference type="EMBL" id="TPG61535.1"/>
    </source>
</evidence>
<accession>A0A502GI36</accession>